<dbReference type="EMBL" id="JAIWYP010000012">
    <property type="protein sequence ID" value="KAH3727434.1"/>
    <property type="molecule type" value="Genomic_DNA"/>
</dbReference>
<evidence type="ECO:0000313" key="2">
    <source>
        <dbReference type="Proteomes" id="UP000828390"/>
    </source>
</evidence>
<organism evidence="1 2">
    <name type="scientific">Dreissena polymorpha</name>
    <name type="common">Zebra mussel</name>
    <name type="synonym">Mytilus polymorpha</name>
    <dbReference type="NCBI Taxonomy" id="45954"/>
    <lineage>
        <taxon>Eukaryota</taxon>
        <taxon>Metazoa</taxon>
        <taxon>Spiralia</taxon>
        <taxon>Lophotrochozoa</taxon>
        <taxon>Mollusca</taxon>
        <taxon>Bivalvia</taxon>
        <taxon>Autobranchia</taxon>
        <taxon>Heteroconchia</taxon>
        <taxon>Euheterodonta</taxon>
        <taxon>Imparidentia</taxon>
        <taxon>Neoheterodontei</taxon>
        <taxon>Myida</taxon>
        <taxon>Dreissenoidea</taxon>
        <taxon>Dreissenidae</taxon>
        <taxon>Dreissena</taxon>
    </lineage>
</organism>
<reference evidence="1" key="2">
    <citation type="submission" date="2020-11" db="EMBL/GenBank/DDBJ databases">
        <authorList>
            <person name="McCartney M.A."/>
            <person name="Auch B."/>
            <person name="Kono T."/>
            <person name="Mallez S."/>
            <person name="Becker A."/>
            <person name="Gohl D.M."/>
            <person name="Silverstein K.A.T."/>
            <person name="Koren S."/>
            <person name="Bechman K.B."/>
            <person name="Herman A."/>
            <person name="Abrahante J.E."/>
            <person name="Garbe J."/>
        </authorList>
    </citation>
    <scope>NUCLEOTIDE SEQUENCE</scope>
    <source>
        <strain evidence="1">Duluth1</strain>
        <tissue evidence="1">Whole animal</tissue>
    </source>
</reference>
<reference evidence="1" key="1">
    <citation type="journal article" date="2019" name="bioRxiv">
        <title>The Genome of the Zebra Mussel, Dreissena polymorpha: A Resource for Invasive Species Research.</title>
        <authorList>
            <person name="McCartney M.A."/>
            <person name="Auch B."/>
            <person name="Kono T."/>
            <person name="Mallez S."/>
            <person name="Zhang Y."/>
            <person name="Obille A."/>
            <person name="Becker A."/>
            <person name="Abrahante J.E."/>
            <person name="Garbe J."/>
            <person name="Badalamenti J.P."/>
            <person name="Herman A."/>
            <person name="Mangelson H."/>
            <person name="Liachko I."/>
            <person name="Sullivan S."/>
            <person name="Sone E.D."/>
            <person name="Koren S."/>
            <person name="Silverstein K.A.T."/>
            <person name="Beckman K.B."/>
            <person name="Gohl D.M."/>
        </authorList>
    </citation>
    <scope>NUCLEOTIDE SEQUENCE</scope>
    <source>
        <strain evidence="1">Duluth1</strain>
        <tissue evidence="1">Whole animal</tissue>
    </source>
</reference>
<dbReference type="Proteomes" id="UP000828390">
    <property type="component" value="Unassembled WGS sequence"/>
</dbReference>
<protein>
    <submittedName>
        <fullName evidence="1">Uncharacterized protein</fullName>
    </submittedName>
</protein>
<sequence>MISVHSQGLYEYVRPAWESRPRPANVNLDLKTFGATIPQRPTLDDGTPKGKIPK</sequence>
<proteinExistence type="predicted"/>
<evidence type="ECO:0000313" key="1">
    <source>
        <dbReference type="EMBL" id="KAH3727434.1"/>
    </source>
</evidence>
<accession>A0A9D4HQ66</accession>
<dbReference type="AlphaFoldDB" id="A0A9D4HQ66"/>
<gene>
    <name evidence="1" type="ORF">DPMN_053369</name>
</gene>
<comment type="caution">
    <text evidence="1">The sequence shown here is derived from an EMBL/GenBank/DDBJ whole genome shotgun (WGS) entry which is preliminary data.</text>
</comment>
<keyword evidence="2" id="KW-1185">Reference proteome</keyword>
<name>A0A9D4HQ66_DREPO</name>